<feature type="transmembrane region" description="Helical" evidence="2">
    <location>
        <begin position="524"/>
        <end position="549"/>
    </location>
</feature>
<feature type="transmembrane region" description="Helical" evidence="2">
    <location>
        <begin position="670"/>
        <end position="689"/>
    </location>
</feature>
<keyword evidence="2" id="KW-0472">Membrane</keyword>
<reference evidence="5" key="2">
    <citation type="submission" date="2015-06" db="UniProtKB">
        <authorList>
            <consortium name="EnsemblMetazoa"/>
        </authorList>
    </citation>
    <scope>IDENTIFICATION</scope>
</reference>
<evidence type="ECO:0000259" key="4">
    <source>
        <dbReference type="SMART" id="SM00703"/>
    </source>
</evidence>
<accession>T1KDH0</accession>
<dbReference type="InterPro" id="IPR006621">
    <property type="entry name" value="Nose-resist-to-fluoxetine_N"/>
</dbReference>
<dbReference type="eggNOG" id="KOG3700">
    <property type="taxonomic scope" value="Eukaryota"/>
</dbReference>
<feature type="transmembrane region" description="Helical" evidence="2">
    <location>
        <begin position="595"/>
        <end position="616"/>
    </location>
</feature>
<evidence type="ECO:0000313" key="6">
    <source>
        <dbReference type="Proteomes" id="UP000015104"/>
    </source>
</evidence>
<dbReference type="AlphaFoldDB" id="T1KDH0"/>
<feature type="transmembrane region" description="Helical" evidence="2">
    <location>
        <begin position="440"/>
        <end position="459"/>
    </location>
</feature>
<feature type="transmembrane region" description="Helical" evidence="2">
    <location>
        <begin position="701"/>
        <end position="722"/>
    </location>
</feature>
<evidence type="ECO:0000256" key="3">
    <source>
        <dbReference type="SAM" id="SignalP"/>
    </source>
</evidence>
<keyword evidence="3" id="KW-0732">Signal</keyword>
<keyword evidence="2" id="KW-0812">Transmembrane</keyword>
<feature type="transmembrane region" description="Helical" evidence="2">
    <location>
        <begin position="378"/>
        <end position="400"/>
    </location>
</feature>
<feature type="compositionally biased region" description="Low complexity" evidence="1">
    <location>
        <begin position="114"/>
        <end position="126"/>
    </location>
</feature>
<dbReference type="InterPro" id="IPR002656">
    <property type="entry name" value="Acyl_transf_3_dom"/>
</dbReference>
<feature type="transmembrane region" description="Helical" evidence="2">
    <location>
        <begin position="742"/>
        <end position="761"/>
    </location>
</feature>
<feature type="chain" id="PRO_5004581268" description="Nose resistant-to-fluoxetine protein N-terminal domain-containing protein" evidence="3">
    <location>
        <begin position="24"/>
        <end position="837"/>
    </location>
</feature>
<dbReference type="HOGENOM" id="CLU_339589_0_0_1"/>
<feature type="signal peptide" evidence="3">
    <location>
        <begin position="1"/>
        <end position="23"/>
    </location>
</feature>
<organism evidence="5 6">
    <name type="scientific">Tetranychus urticae</name>
    <name type="common">Two-spotted spider mite</name>
    <dbReference type="NCBI Taxonomy" id="32264"/>
    <lineage>
        <taxon>Eukaryota</taxon>
        <taxon>Metazoa</taxon>
        <taxon>Ecdysozoa</taxon>
        <taxon>Arthropoda</taxon>
        <taxon>Chelicerata</taxon>
        <taxon>Arachnida</taxon>
        <taxon>Acari</taxon>
        <taxon>Acariformes</taxon>
        <taxon>Trombidiformes</taxon>
        <taxon>Prostigmata</taxon>
        <taxon>Eleutherengona</taxon>
        <taxon>Raphignathae</taxon>
        <taxon>Tetranychoidea</taxon>
        <taxon>Tetranychidae</taxon>
        <taxon>Tetranychus</taxon>
    </lineage>
</organism>
<feature type="transmembrane region" description="Helical" evidence="2">
    <location>
        <begin position="623"/>
        <end position="644"/>
    </location>
</feature>
<evidence type="ECO:0000313" key="5">
    <source>
        <dbReference type="EnsemblMetazoa" id="tetur09g02900.1"/>
    </source>
</evidence>
<dbReference type="InterPro" id="IPR052728">
    <property type="entry name" value="O2_lipid_transport_reg"/>
</dbReference>
<dbReference type="Proteomes" id="UP000015104">
    <property type="component" value="Unassembled WGS sequence"/>
</dbReference>
<proteinExistence type="predicted"/>
<feature type="transmembrane region" description="Helical" evidence="2">
    <location>
        <begin position="494"/>
        <end position="512"/>
    </location>
</feature>
<keyword evidence="2" id="KW-1133">Transmembrane helix</keyword>
<reference evidence="6" key="1">
    <citation type="submission" date="2011-08" db="EMBL/GenBank/DDBJ databases">
        <authorList>
            <person name="Rombauts S."/>
        </authorList>
    </citation>
    <scope>NUCLEOTIDE SEQUENCE</scope>
    <source>
        <strain evidence="6">London</strain>
    </source>
</reference>
<feature type="compositionally biased region" description="Polar residues" evidence="1">
    <location>
        <begin position="32"/>
        <end position="53"/>
    </location>
</feature>
<evidence type="ECO:0000256" key="2">
    <source>
        <dbReference type="SAM" id="Phobius"/>
    </source>
</evidence>
<dbReference type="Pfam" id="PF20146">
    <property type="entry name" value="NRF"/>
    <property type="match status" value="1"/>
</dbReference>
<dbReference type="EnsemblMetazoa" id="tetur09g02900.1">
    <property type="protein sequence ID" value="tetur09g02900.1"/>
    <property type="gene ID" value="tetur09g02900"/>
</dbReference>
<feature type="compositionally biased region" description="Low complexity" evidence="1">
    <location>
        <begin position="72"/>
        <end position="83"/>
    </location>
</feature>
<dbReference type="PANTHER" id="PTHR11161">
    <property type="entry name" value="O-ACYLTRANSFERASE"/>
    <property type="match status" value="1"/>
</dbReference>
<dbReference type="SMART" id="SM00703">
    <property type="entry name" value="NRF"/>
    <property type="match status" value="1"/>
</dbReference>
<sequence>MKFTKIVLTINIILSIVFHVSSAELLDHNNTKTTTKPLLPSEATTQTPAAVTTSSSFSSFRESEDSSATYLDNNDSESNSTNDETADLTSDGANESIDSTTSTTIDDDSEDFVPSAESPESESPGSNKDSTNVINPEQDDQVNSPTEDYSDSEDEDNLYHVGHINQTVELLSRWAKITENAIQMVVSEAMPHATEFGYRFDISEECILSLLQLVNGFRKQKAWAFRLIDSYGRPSPGSLDGTVTSLGDYDECLGIEFPKYFGEEVPITGKYCTIRIDFPVPDKPERVEFHQPSVELNGTHLNETVWGYLTKYLRTAYTMRGFRFGVCIPSTCSADELEPVIRKAASPILQMPLTFGPDDECSYRAEVIPLNFYSKISLTFFAAIISVVVLSTVLDLFGLITRQTNQSSIMTFGKMFASCFSFNQANQYLNRPSGKSTPNILSGLAVLTMYCLIIGHTYFFGGFYKTSESINRWTEDLPSNLGKLTNQVFLNTHLFLDSLFFISGVSIACLYLPKVSSTRWISDYLLLVLSRWLRFVPLISGVILINYLFPYLSSGPNYKYHVYQIIDNCQVNWWSHFLAIGNLYGNVDTMCAPHLWYLSVDIQLHLFCIIIFMGYHRSINTGLILNLIFIFIGVLSSAISNLYYDTNATFGLDHIVDYDSLQRQFDVTYFPTYLHLAPFAFGIMIGTLVHKYTNKTKPIKFSMLISVNGWLFCAFLSIVAMFSSFLWNNVDIHFNLNLSSRVIFAGFQRTLWCSFLAWAIFLCTTGESNFFTSALSSHHFRVLSRLVGCIYAVHTIPIDIRTYSFKFTKLWDDHFFISWSLFNIVSAITLGDRPNSF</sequence>
<feature type="compositionally biased region" description="Polar residues" evidence="1">
    <location>
        <begin position="127"/>
        <end position="147"/>
    </location>
</feature>
<dbReference type="EMBL" id="CAEY01002016">
    <property type="status" value="NOT_ANNOTATED_CDS"/>
    <property type="molecule type" value="Genomic_DNA"/>
</dbReference>
<protein>
    <recommendedName>
        <fullName evidence="4">Nose resistant-to-fluoxetine protein N-terminal domain-containing protein</fullName>
    </recommendedName>
</protein>
<feature type="region of interest" description="Disordered" evidence="1">
    <location>
        <begin position="32"/>
        <end position="154"/>
    </location>
</feature>
<dbReference type="GO" id="GO:0016747">
    <property type="term" value="F:acyltransferase activity, transferring groups other than amino-acyl groups"/>
    <property type="evidence" value="ECO:0007669"/>
    <property type="project" value="InterPro"/>
</dbReference>
<feature type="domain" description="Nose resistant-to-fluoxetine protein N-terminal" evidence="4">
    <location>
        <begin position="203"/>
        <end position="363"/>
    </location>
</feature>
<dbReference type="Pfam" id="PF01757">
    <property type="entry name" value="Acyl_transf_3"/>
    <property type="match status" value="1"/>
</dbReference>
<evidence type="ECO:0000256" key="1">
    <source>
        <dbReference type="SAM" id="MobiDB-lite"/>
    </source>
</evidence>
<name>T1KDH0_TETUR</name>
<keyword evidence="6" id="KW-1185">Reference proteome</keyword>
<dbReference type="PANTHER" id="PTHR11161:SF0">
    <property type="entry name" value="O-ACYLTRANSFERASE LIKE PROTEIN"/>
    <property type="match status" value="1"/>
</dbReference>